<sequence length="304" mass="34721">MCLRHDEVVRIERLTNPRASRDFFLADILGFALKADATSMEVPIFSLSTRPDLSIEQWTSQDGKRRITVTPSALGRATQHDKDVLIYVTSQFTAAVDRQLPDTNYRTVRFMAYDFFKTTGRGTSGAEYRALKLSLRRLHGTTITTNISTGGIQIDEGFGLIDGWRTIASHDRPGTMIAVEITLSIWLFNAIRSFEVFTLHKDYFRLRRPIERRLYELARKHCGRQPTARIGLELLRQKAGSKASPKEFRRMVREVMIADSLPEYRLILSQSDIVTLYTKDHRKLARALSGHLPNRLPIVVSPTK</sequence>
<evidence type="ECO:0000313" key="2">
    <source>
        <dbReference type="Proteomes" id="UP000494119"/>
    </source>
</evidence>
<dbReference type="Pfam" id="PF10134">
    <property type="entry name" value="RPA"/>
    <property type="match status" value="1"/>
</dbReference>
<dbReference type="EMBL" id="CADIKL010000030">
    <property type="protein sequence ID" value="CAB3799640.1"/>
    <property type="molecule type" value="Genomic_DNA"/>
</dbReference>
<protein>
    <recommendedName>
        <fullName evidence="3">Replication initiator protein A</fullName>
    </recommendedName>
</protein>
<dbReference type="RefSeq" id="WP_281365298.1">
    <property type="nucleotide sequence ID" value="NZ_CADIKL010000030.1"/>
</dbReference>
<dbReference type="Proteomes" id="UP000494119">
    <property type="component" value="Unassembled WGS sequence"/>
</dbReference>
<accession>A0A6J5GIN1</accession>
<dbReference type="AlphaFoldDB" id="A0A6J5GIN1"/>
<keyword evidence="2" id="KW-1185">Reference proteome</keyword>
<gene>
    <name evidence="1" type="ORF">LMG28688_04967</name>
</gene>
<name>A0A6J5GIN1_9BURK</name>
<evidence type="ECO:0008006" key="3">
    <source>
        <dbReference type="Google" id="ProtNLM"/>
    </source>
</evidence>
<reference evidence="1 2" key="1">
    <citation type="submission" date="2020-04" db="EMBL/GenBank/DDBJ databases">
        <authorList>
            <person name="De Canck E."/>
        </authorList>
    </citation>
    <scope>NUCLEOTIDE SEQUENCE [LARGE SCALE GENOMIC DNA]</scope>
    <source>
        <strain evidence="1 2">LMG 28688</strain>
    </source>
</reference>
<organism evidence="1 2">
    <name type="scientific">Paraburkholderia caffeinitolerans</name>
    <dbReference type="NCBI Taxonomy" id="1723730"/>
    <lineage>
        <taxon>Bacteria</taxon>
        <taxon>Pseudomonadati</taxon>
        <taxon>Pseudomonadota</taxon>
        <taxon>Betaproteobacteria</taxon>
        <taxon>Burkholderiales</taxon>
        <taxon>Burkholderiaceae</taxon>
        <taxon>Paraburkholderia</taxon>
    </lineage>
</organism>
<evidence type="ECO:0000313" key="1">
    <source>
        <dbReference type="EMBL" id="CAB3799640.1"/>
    </source>
</evidence>
<proteinExistence type="predicted"/>
<dbReference type="InterPro" id="IPR018777">
    <property type="entry name" value="Replication_initiator_prot_A"/>
</dbReference>